<keyword evidence="1" id="KW-1133">Transmembrane helix</keyword>
<feature type="transmembrane region" description="Helical" evidence="1">
    <location>
        <begin position="89"/>
        <end position="110"/>
    </location>
</feature>
<keyword evidence="3" id="KW-1185">Reference proteome</keyword>
<evidence type="ECO:0000256" key="1">
    <source>
        <dbReference type="SAM" id="Phobius"/>
    </source>
</evidence>
<feature type="transmembrane region" description="Helical" evidence="1">
    <location>
        <begin position="30"/>
        <end position="48"/>
    </location>
</feature>
<evidence type="ECO:0000313" key="3">
    <source>
        <dbReference type="Proteomes" id="UP000515824"/>
    </source>
</evidence>
<accession>A0A7G8LQS3</accession>
<reference evidence="2 3" key="1">
    <citation type="submission" date="2020-07" db="EMBL/GenBank/DDBJ databases">
        <authorList>
            <person name="Nako S."/>
            <person name="Toma J."/>
            <person name="Patel S."/>
            <person name="Evtimov V.S."/>
            <person name="Gupta M."/>
            <person name="Mulukutla S."/>
            <person name="Chin A."/>
            <person name="Ariel J.D."/>
            <person name="Lizotte J.G."/>
            <person name="Godshall S.L."/>
            <person name="Heck A.E."/>
            <person name="Lamb G.M."/>
            <person name="Ponna A.K."/>
            <person name="DiCamillo L.T."/>
            <person name="Hornbaker A.C."/>
            <person name="Suh J.C."/>
            <person name="Rajasekaran J.V."/>
            <person name="Kim M.H."/>
            <person name="Dabre S."/>
            <person name="Wang C."/>
            <person name="Orlik V.A."/>
            <person name="Nguyen E.T."/>
            <person name="Khakhina S."/>
            <person name="Gurney S.M.R."/>
            <person name="Garlena R.A."/>
            <person name="Russell D.A."/>
            <person name="Pope W.H."/>
            <person name="Jacobs-Sera D."/>
            <person name="Hatfull G.F."/>
        </authorList>
    </citation>
    <scope>NUCLEOTIDE SEQUENCE [LARGE SCALE GENOMIC DNA]</scope>
</reference>
<dbReference type="Proteomes" id="UP000515824">
    <property type="component" value="Segment"/>
</dbReference>
<keyword evidence="1" id="KW-0472">Membrane</keyword>
<dbReference type="Pfam" id="PF23778">
    <property type="entry name" value="Phage_holin_2"/>
    <property type="match status" value="1"/>
</dbReference>
<name>A0A7G8LQS3_9CAUD</name>
<keyword evidence="1" id="KW-0812">Transmembrane</keyword>
<dbReference type="InterPro" id="IPR056964">
    <property type="entry name" value="Phage_holin"/>
</dbReference>
<feature type="transmembrane region" description="Helical" evidence="1">
    <location>
        <begin position="60"/>
        <end position="77"/>
    </location>
</feature>
<dbReference type="EMBL" id="MT776811">
    <property type="protein sequence ID" value="QNJ59595.1"/>
    <property type="molecule type" value="Genomic_DNA"/>
</dbReference>
<protein>
    <recommendedName>
        <fullName evidence="4">Holin</fullName>
    </recommendedName>
</protein>
<gene>
    <name evidence="2" type="primary">25</name>
    <name evidence="2" type="ORF">SEA_KING2_25</name>
</gene>
<proteinExistence type="predicted"/>
<evidence type="ECO:0000313" key="2">
    <source>
        <dbReference type="EMBL" id="QNJ59595.1"/>
    </source>
</evidence>
<sequence>MKKEIAIGLGVMLLAASTFALSAHQSVTVVLLIVLVGSLAVLTIYYMRRARWKQYTSGRVFLYQLWAFDALIIYWLFSRLINDRDIRIFVFNVLIAGLIAAFWLITATFWKAQKHARTERLRRAETTEEKEPNHGN</sequence>
<organism evidence="2 3">
    <name type="scientific">Arthrobacter phage King2</name>
    <dbReference type="NCBI Taxonomy" id="2762386"/>
    <lineage>
        <taxon>Viruses</taxon>
        <taxon>Duplodnaviria</taxon>
        <taxon>Heunggongvirae</taxon>
        <taxon>Uroviricota</taxon>
        <taxon>Caudoviricetes</taxon>
        <taxon>Berryhillviridae</taxon>
        <taxon>Jawnskivirus</taxon>
        <taxon>Jawnskivirus king2</taxon>
    </lineage>
</organism>
<evidence type="ECO:0008006" key="4">
    <source>
        <dbReference type="Google" id="ProtNLM"/>
    </source>
</evidence>